<dbReference type="PANTHER" id="PTHR36205:SF3">
    <property type="entry name" value="MAJOR FACILITATOR SUPERFAMILY TRANSPORTER"/>
    <property type="match status" value="1"/>
</dbReference>
<evidence type="ECO:0000313" key="2">
    <source>
        <dbReference type="EMBL" id="EGS18226.1"/>
    </source>
</evidence>
<dbReference type="Proteomes" id="UP000008066">
    <property type="component" value="Unassembled WGS sequence"/>
</dbReference>
<evidence type="ECO:0000256" key="1">
    <source>
        <dbReference type="SAM" id="MobiDB-lite"/>
    </source>
</evidence>
<dbReference type="OMA" id="SGHYYEF"/>
<feature type="region of interest" description="Disordered" evidence="1">
    <location>
        <begin position="600"/>
        <end position="630"/>
    </location>
</feature>
<dbReference type="eggNOG" id="ENOG502SMK2">
    <property type="taxonomic scope" value="Eukaryota"/>
</dbReference>
<sequence length="652" mass="73527">MNIPKWLSFGHLNGFFTGLKALVSPREYRPEYPISSEERADFPFTVTYTGLPTPTPYNPFPAYDSVDYTLRYHEVEKCFLDKDGKVPVPSIYAYPGVVQGQPRHIIGSYEVLGFRDDVCFDRFGRFGPYGLGYTIEEGGFGAGLDTENEGSEVVWESTGKIDYSAVDWGDAQTRCHQANQHRFHDAIEHGEHLPSFSNEPSDLPRSPRPSSSQLTERETLPRTAIVIRAYTGYLWTAHAVLNVRAMISEAALSSGAEYSVHILLHVRDDHEPIWADPDTVQEILDRFVPPEFHDICTLWSEAQMRVIYPVRFGPSFRNPSGTDIHGELDMRWLGHYYELFDRLDRWSRQQTRIEMWERAAKYYIPAYHGSWVNFTRLVHNETINSGQVPIFGSVEFPGRIPTRSEALGNTFLPPSCEPSALQPDPDPVLSRCGVGEPADLITLNPLFDPDASGWVFEADVTGYPLDLPIPPRRTSIVTASRLSRRLLSVMHEETFRHGHAMFVEMFPASVALHHGLKAVYAPHPVYVDRAWDVASVDQAFNGGRGKTTSGPGSPFGLRNEHNHKGTTWYYHSEFAGLLWRRWLGYAQVDGRVWTTEVYEDGDDGGLGGSRNRGGGELRGGIGEESRPGSTGRMCLRSMLLHPIKWEHPNDPM</sequence>
<keyword evidence="3" id="KW-1185">Reference proteome</keyword>
<feature type="compositionally biased region" description="Low complexity" evidence="1">
    <location>
        <begin position="200"/>
        <end position="212"/>
    </location>
</feature>
<dbReference type="AlphaFoldDB" id="G0SE49"/>
<dbReference type="HOGENOM" id="CLU_009650_0_0_1"/>
<organism evidence="3">
    <name type="scientific">Chaetomium thermophilum (strain DSM 1495 / CBS 144.50 / IMI 039719)</name>
    <name type="common">Thermochaetoides thermophila</name>
    <dbReference type="NCBI Taxonomy" id="759272"/>
    <lineage>
        <taxon>Eukaryota</taxon>
        <taxon>Fungi</taxon>
        <taxon>Dikarya</taxon>
        <taxon>Ascomycota</taxon>
        <taxon>Pezizomycotina</taxon>
        <taxon>Sordariomycetes</taxon>
        <taxon>Sordariomycetidae</taxon>
        <taxon>Sordariales</taxon>
        <taxon>Chaetomiaceae</taxon>
        <taxon>Thermochaetoides</taxon>
    </lineage>
</organism>
<reference evidence="2 3" key="1">
    <citation type="journal article" date="2011" name="Cell">
        <title>Insight into structure and assembly of the nuclear pore complex by utilizing the genome of a eukaryotic thermophile.</title>
        <authorList>
            <person name="Amlacher S."/>
            <person name="Sarges P."/>
            <person name="Flemming D."/>
            <person name="van Noort V."/>
            <person name="Kunze R."/>
            <person name="Devos D.P."/>
            <person name="Arumugam M."/>
            <person name="Bork P."/>
            <person name="Hurt E."/>
        </authorList>
    </citation>
    <scope>NUCLEOTIDE SEQUENCE [LARGE SCALE GENOMIC DNA]</scope>
    <source>
        <strain evidence="3">DSM 1495 / CBS 144.50 / IMI 039719</strain>
    </source>
</reference>
<dbReference type="RefSeq" id="XP_006696557.1">
    <property type="nucleotide sequence ID" value="XM_006696494.1"/>
</dbReference>
<protein>
    <submittedName>
        <fullName evidence="2">Uncharacterized protein</fullName>
    </submittedName>
</protein>
<dbReference type="GeneID" id="18260280"/>
<dbReference type="OrthoDB" id="3353407at2759"/>
<gene>
    <name evidence="2" type="ORF">CTHT_0062420</name>
</gene>
<dbReference type="KEGG" id="cthr:CTHT_0062420"/>
<dbReference type="PANTHER" id="PTHR36205">
    <property type="entry name" value="CHROMOSOME 19, WHOLE GENOME SHOTGUN SEQUENCE"/>
    <property type="match status" value="1"/>
</dbReference>
<name>G0SE49_CHATD</name>
<evidence type="ECO:0000313" key="3">
    <source>
        <dbReference type="Proteomes" id="UP000008066"/>
    </source>
</evidence>
<feature type="compositionally biased region" description="Gly residues" evidence="1">
    <location>
        <begin position="604"/>
        <end position="620"/>
    </location>
</feature>
<proteinExistence type="predicted"/>
<dbReference type="InterPro" id="IPR021822">
    <property type="entry name" value="DUF3405"/>
</dbReference>
<feature type="region of interest" description="Disordered" evidence="1">
    <location>
        <begin position="194"/>
        <end position="217"/>
    </location>
</feature>
<dbReference type="Pfam" id="PF11885">
    <property type="entry name" value="DUF3405"/>
    <property type="match status" value="2"/>
</dbReference>
<dbReference type="EMBL" id="GL988046">
    <property type="protein sequence ID" value="EGS18226.1"/>
    <property type="molecule type" value="Genomic_DNA"/>
</dbReference>
<accession>G0SE49</accession>